<keyword evidence="3" id="KW-1185">Reference proteome</keyword>
<feature type="transmembrane region" description="Helical" evidence="1">
    <location>
        <begin position="30"/>
        <end position="48"/>
    </location>
</feature>
<organism evidence="2 3">
    <name type="scientific">Rhodovibrio salinarum</name>
    <dbReference type="NCBI Taxonomy" id="1087"/>
    <lineage>
        <taxon>Bacteria</taxon>
        <taxon>Pseudomonadati</taxon>
        <taxon>Pseudomonadota</taxon>
        <taxon>Alphaproteobacteria</taxon>
        <taxon>Rhodospirillales</taxon>
        <taxon>Rhodovibrionaceae</taxon>
        <taxon>Rhodovibrio</taxon>
    </lineage>
</organism>
<evidence type="ECO:0000313" key="2">
    <source>
        <dbReference type="EMBL" id="MBK1696091.1"/>
    </source>
</evidence>
<name>A0A934QFK3_9PROT</name>
<feature type="transmembrane region" description="Helical" evidence="1">
    <location>
        <begin position="54"/>
        <end position="74"/>
    </location>
</feature>
<proteinExistence type="predicted"/>
<dbReference type="Proteomes" id="UP000778970">
    <property type="component" value="Unassembled WGS sequence"/>
</dbReference>
<feature type="transmembrane region" description="Helical" evidence="1">
    <location>
        <begin position="95"/>
        <end position="114"/>
    </location>
</feature>
<dbReference type="EMBL" id="NRRE01000009">
    <property type="protein sequence ID" value="MBK1696091.1"/>
    <property type="molecule type" value="Genomic_DNA"/>
</dbReference>
<keyword evidence="1" id="KW-0812">Transmembrane</keyword>
<dbReference type="RefSeq" id="WP_027289951.1">
    <property type="nucleotide sequence ID" value="NZ_NRRE01000009.1"/>
</dbReference>
<reference evidence="2" key="2">
    <citation type="journal article" date="2020" name="Microorganisms">
        <title>Osmotic Adaptation and Compatible Solute Biosynthesis of Phototrophic Bacteria as Revealed from Genome Analyses.</title>
        <authorList>
            <person name="Imhoff J.F."/>
            <person name="Rahn T."/>
            <person name="Kunzel S."/>
            <person name="Keller A."/>
            <person name="Neulinger S.C."/>
        </authorList>
    </citation>
    <scope>NUCLEOTIDE SEQUENCE</scope>
    <source>
        <strain evidence="2">DSM 9154</strain>
    </source>
</reference>
<gene>
    <name evidence="2" type="ORF">CKO21_02380</name>
</gene>
<evidence type="ECO:0000313" key="3">
    <source>
        <dbReference type="Proteomes" id="UP000778970"/>
    </source>
</evidence>
<feature type="transmembrane region" description="Helical" evidence="1">
    <location>
        <begin position="134"/>
        <end position="157"/>
    </location>
</feature>
<sequence length="165" mass="17095">MASGSQTTRSKQTWFTNTDVADDAGNGPTAAFVAGQVVIAFVLMLIVTLAEPGIYLRSAAFLGAHALAAGIAYRTLVAPRLPDQDGALKRQVEKVAAGFATFAVAKHLLLLILGRLGTLTGGLDQALVWAVDVAYLNSSLLPDVAALAVIALTVNAVEKARSGHI</sequence>
<keyword evidence="1" id="KW-1133">Transmembrane helix</keyword>
<keyword evidence="1" id="KW-0472">Membrane</keyword>
<protein>
    <submittedName>
        <fullName evidence="2">Uncharacterized protein</fullName>
    </submittedName>
</protein>
<comment type="caution">
    <text evidence="2">The sequence shown here is derived from an EMBL/GenBank/DDBJ whole genome shotgun (WGS) entry which is preliminary data.</text>
</comment>
<dbReference type="AlphaFoldDB" id="A0A934QFK3"/>
<accession>A0A934QFK3</accession>
<evidence type="ECO:0000256" key="1">
    <source>
        <dbReference type="SAM" id="Phobius"/>
    </source>
</evidence>
<reference evidence="2" key="1">
    <citation type="submission" date="2017-08" db="EMBL/GenBank/DDBJ databases">
        <authorList>
            <person name="Imhoff J.F."/>
            <person name="Rahn T."/>
            <person name="Kuenzel S."/>
            <person name="Neulinger S.C."/>
        </authorList>
    </citation>
    <scope>NUCLEOTIDE SEQUENCE</scope>
    <source>
        <strain evidence="2">DSM 9154</strain>
    </source>
</reference>